<evidence type="ECO:0000313" key="2">
    <source>
        <dbReference type="Proteomes" id="UP001152531"/>
    </source>
</evidence>
<proteinExistence type="predicted"/>
<organism evidence="1 2">
    <name type="scientific">[Candida] jaroonii</name>
    <dbReference type="NCBI Taxonomy" id="467808"/>
    <lineage>
        <taxon>Eukaryota</taxon>
        <taxon>Fungi</taxon>
        <taxon>Dikarya</taxon>
        <taxon>Ascomycota</taxon>
        <taxon>Saccharomycotina</taxon>
        <taxon>Pichiomycetes</taxon>
        <taxon>Debaryomycetaceae</taxon>
        <taxon>Yamadazyma</taxon>
    </lineage>
</organism>
<name>A0ACA9YEE3_9ASCO</name>
<gene>
    <name evidence="1" type="ORF">CLIB1444_15S01684</name>
</gene>
<reference evidence="1" key="1">
    <citation type="submission" date="2022-06" db="EMBL/GenBank/DDBJ databases">
        <authorList>
            <person name="Legras J.-L."/>
            <person name="Devillers H."/>
            <person name="Grondin C."/>
        </authorList>
    </citation>
    <scope>NUCLEOTIDE SEQUENCE</scope>
    <source>
        <strain evidence="1">CLIB 1444</strain>
    </source>
</reference>
<evidence type="ECO:0000313" key="1">
    <source>
        <dbReference type="EMBL" id="CAH6723456.1"/>
    </source>
</evidence>
<dbReference type="Proteomes" id="UP001152531">
    <property type="component" value="Unassembled WGS sequence"/>
</dbReference>
<protein>
    <submittedName>
        <fullName evidence="1">Uncharacterized protein</fullName>
    </submittedName>
</protein>
<dbReference type="EMBL" id="CALSDN010000015">
    <property type="protein sequence ID" value="CAH6723456.1"/>
    <property type="molecule type" value="Genomic_DNA"/>
</dbReference>
<keyword evidence="2" id="KW-1185">Reference proteome</keyword>
<sequence>MDESKLSKVIKKRKYSRNGCLECKKRKIKCDENKPECYNCVKSRKTCHYPMSNKDSGDSKLSSLMNPTPSTNNDGNTHPPVDYIQPLTPSAHHVPQTTIPSFGSLSGSISGSLPGSMSGPVGGITSISNLFPAHTPESNNMILPLPQPTNGVHTPNYPTENYNNHLSVGSGSINGNNSIPAVSPSDKSIGDELFSGASNLASNLNDLLSGKFTSISDDLLNSFQDHFDHIIEPQLQPTPPPSTKINDEVFDDGPLISFINSFDNLENNQKNYLKLFYEKYSLWLMPLSPVSGPKNFFNKIIIQQAQKVPFLLNAIFSISASFEYEESKLSSDDYYKRTYIGLSLKGLNQVFSQKSKVSEYIEPLILTSLLFVTDAASTINGSWRAHLKGANDLFRQYLALYKKNSPSILLSTTWFASFEIIAVITNPVGGSINNELHLDDILSPILYKDDWNLAIQLGFVLPNGFNVFLGQSSYNVSLFIHFLKLSIKIRNSDRKSIDSDDFVMLMQLFDQALRFSLASPNGLIEPTSPYYPKTGGMNYLPHETFGYKNNLVFSWFDLSDKIHIRGLYLTVLTNPMYLNLPSESKLVQDVVSKILEMCYFFDGIDFNVPRNEFNFDRVIKENAILNDRRLLMLHSSILICGSCCINNVDRMKIELYFRSLISLGARTVENSFNRLCSHWSGDSSKLDFVPYL</sequence>
<accession>A0ACA9YEE3</accession>
<comment type="caution">
    <text evidence="1">The sequence shown here is derived from an EMBL/GenBank/DDBJ whole genome shotgun (WGS) entry which is preliminary data.</text>
</comment>